<keyword evidence="1" id="KW-0805">Transcription regulation</keyword>
<accession>A0ABR9HPS2</accession>
<dbReference type="EMBL" id="JADBDY010000001">
    <property type="protein sequence ID" value="MBE1460845.1"/>
    <property type="molecule type" value="Genomic_DNA"/>
</dbReference>
<keyword evidence="4" id="KW-1133">Transmembrane helix</keyword>
<protein>
    <submittedName>
        <fullName evidence="5">Anti-sigma factor RsiW</fullName>
    </submittedName>
</protein>
<evidence type="ECO:0000256" key="1">
    <source>
        <dbReference type="ARBA" id="ARBA00023015"/>
    </source>
</evidence>
<dbReference type="InterPro" id="IPR041916">
    <property type="entry name" value="Anti_sigma_zinc_sf"/>
</dbReference>
<name>A0ABR9HPS2_9ACTN</name>
<keyword evidence="4" id="KW-0472">Membrane</keyword>
<keyword evidence="6" id="KW-1185">Reference proteome</keyword>
<reference evidence="5 6" key="1">
    <citation type="submission" date="2020-10" db="EMBL/GenBank/DDBJ databases">
        <title>Sequencing the genomes of 1000 actinobacteria strains.</title>
        <authorList>
            <person name="Klenk H.-P."/>
        </authorList>
    </citation>
    <scope>NUCLEOTIDE SEQUENCE [LARGE SCALE GENOMIC DNA]</scope>
    <source>
        <strain evidence="5 6">DSM 45157</strain>
    </source>
</reference>
<proteinExistence type="predicted"/>
<evidence type="ECO:0000256" key="2">
    <source>
        <dbReference type="ARBA" id="ARBA00023163"/>
    </source>
</evidence>
<gene>
    <name evidence="5" type="ORF">H4W79_005059</name>
</gene>
<evidence type="ECO:0000313" key="6">
    <source>
        <dbReference type="Proteomes" id="UP000598217"/>
    </source>
</evidence>
<evidence type="ECO:0000313" key="5">
    <source>
        <dbReference type="EMBL" id="MBE1460845.1"/>
    </source>
</evidence>
<dbReference type="RefSeq" id="WP_191267968.1">
    <property type="nucleotide sequence ID" value="NZ_BMXJ01000001.1"/>
</dbReference>
<feature type="region of interest" description="Disordered" evidence="3">
    <location>
        <begin position="73"/>
        <end position="105"/>
    </location>
</feature>
<comment type="caution">
    <text evidence="5">The sequence shown here is derived from an EMBL/GenBank/DDBJ whole genome shotgun (WGS) entry which is preliminary data.</text>
</comment>
<dbReference type="Gene3D" id="1.10.10.1320">
    <property type="entry name" value="Anti-sigma factor, zinc-finger domain"/>
    <property type="match status" value="1"/>
</dbReference>
<evidence type="ECO:0000256" key="4">
    <source>
        <dbReference type="SAM" id="Phobius"/>
    </source>
</evidence>
<feature type="transmembrane region" description="Helical" evidence="4">
    <location>
        <begin position="123"/>
        <end position="145"/>
    </location>
</feature>
<keyword evidence="2" id="KW-0804">Transcription</keyword>
<sequence>MTSHPDTEALAFFAEGLTDPDEENSVAAHIDTCAECAATLEELSGVTRVLSEAPVPALPQGVADLLDSRIAEAVRERSPSAAGTAPPEPGVPSAGDPAPPVPDAPAPVVPIASRRRGFGLPKLMAAAAAAVFVVGGGTAIVNGLMVGETENDAAAPMYQEDSQPESAPDIAQSYSAESTASGTVYTEDQLGAQAAEVLADSEDTAEGMGAQAQKPVTAPVQGCVDRFEEANGVRGTLVDEALFDSGDGAERAWVLFTQDTGGNGVVVLDPRCAQGGDINTSVLAEADL</sequence>
<organism evidence="5 6">
    <name type="scientific">Nocardiopsis terrae</name>
    <dbReference type="NCBI Taxonomy" id="372655"/>
    <lineage>
        <taxon>Bacteria</taxon>
        <taxon>Bacillati</taxon>
        <taxon>Actinomycetota</taxon>
        <taxon>Actinomycetes</taxon>
        <taxon>Streptosporangiales</taxon>
        <taxon>Nocardiopsidaceae</taxon>
        <taxon>Nocardiopsis</taxon>
    </lineage>
</organism>
<evidence type="ECO:0000256" key="3">
    <source>
        <dbReference type="SAM" id="MobiDB-lite"/>
    </source>
</evidence>
<keyword evidence="4" id="KW-0812">Transmembrane</keyword>
<dbReference type="Proteomes" id="UP000598217">
    <property type="component" value="Unassembled WGS sequence"/>
</dbReference>